<dbReference type="InterPro" id="IPR027417">
    <property type="entry name" value="P-loop_NTPase"/>
</dbReference>
<proteinExistence type="predicted"/>
<keyword evidence="1" id="KW-0067">ATP-binding</keyword>
<organism evidence="1 2">
    <name type="scientific">Sinanaerobacter chloroacetimidivorans</name>
    <dbReference type="NCBI Taxonomy" id="2818044"/>
    <lineage>
        <taxon>Bacteria</taxon>
        <taxon>Bacillati</taxon>
        <taxon>Bacillota</taxon>
        <taxon>Clostridia</taxon>
        <taxon>Peptostreptococcales</taxon>
        <taxon>Anaerovoracaceae</taxon>
        <taxon>Sinanaerobacter</taxon>
    </lineage>
</organism>
<dbReference type="EMBL" id="JAGSND010000007">
    <property type="protein sequence ID" value="MBR0598635.1"/>
    <property type="molecule type" value="Genomic_DNA"/>
</dbReference>
<reference evidence="1" key="1">
    <citation type="submission" date="2021-04" db="EMBL/GenBank/DDBJ databases">
        <title>Sinoanaerobacter chloroacetimidivorans sp. nov., an obligate anaerobic bacterium isolated from anaerobic sludge.</title>
        <authorList>
            <person name="Bao Y."/>
        </authorList>
    </citation>
    <scope>NUCLEOTIDE SEQUENCE</scope>
    <source>
        <strain evidence="1">BAD-6</strain>
    </source>
</reference>
<keyword evidence="2" id="KW-1185">Reference proteome</keyword>
<name>A0A8J7W3L8_9FIRM</name>
<sequence length="232" mass="25841">MPALNEKRIRVIVGHYGSGKTEFSVNYALQLAEQGQKTALADLDIANPYFRSRERQQLLEGKGIKVYSNTFGYDITADLPAITAKIKAPLEDASCQTVVDAGGDDLGARILIQFDKYLKGTDCDLLCVVNVNRPETSTVEGALGHIKRIESETNLKVTGLINNTHKLMETSAEDMVKGYYICKELSSILHIPLKYNCCVEGLMGDLKAKTSGIQDFKIFPIKLYMRDNWLDR</sequence>
<accession>A0A8J7W3L8</accession>
<dbReference type="AlphaFoldDB" id="A0A8J7W3L8"/>
<evidence type="ECO:0000313" key="1">
    <source>
        <dbReference type="EMBL" id="MBR0598635.1"/>
    </source>
</evidence>
<keyword evidence="1" id="KW-0547">Nucleotide-binding</keyword>
<comment type="caution">
    <text evidence="1">The sequence shown here is derived from an EMBL/GenBank/DDBJ whole genome shotgun (WGS) entry which is preliminary data.</text>
</comment>
<dbReference type="SUPFAM" id="SSF52540">
    <property type="entry name" value="P-loop containing nucleoside triphosphate hydrolases"/>
    <property type="match status" value="1"/>
</dbReference>
<dbReference type="RefSeq" id="WP_227018756.1">
    <property type="nucleotide sequence ID" value="NZ_JAGSND010000007.1"/>
</dbReference>
<dbReference type="Gene3D" id="3.40.50.300">
    <property type="entry name" value="P-loop containing nucleotide triphosphate hydrolases"/>
    <property type="match status" value="1"/>
</dbReference>
<protein>
    <submittedName>
        <fullName evidence="1">ATP-binding protein</fullName>
    </submittedName>
</protein>
<dbReference type="GO" id="GO:0005524">
    <property type="term" value="F:ATP binding"/>
    <property type="evidence" value="ECO:0007669"/>
    <property type="project" value="UniProtKB-KW"/>
</dbReference>
<evidence type="ECO:0000313" key="2">
    <source>
        <dbReference type="Proteomes" id="UP000675664"/>
    </source>
</evidence>
<gene>
    <name evidence="1" type="ORF">KCX82_12160</name>
</gene>
<dbReference type="Proteomes" id="UP000675664">
    <property type="component" value="Unassembled WGS sequence"/>
</dbReference>
<reference evidence="1" key="2">
    <citation type="submission" date="2021-04" db="EMBL/GenBank/DDBJ databases">
        <authorList>
            <person name="Liu J."/>
        </authorList>
    </citation>
    <scope>NUCLEOTIDE SEQUENCE</scope>
    <source>
        <strain evidence="1">BAD-6</strain>
    </source>
</reference>